<gene>
    <name evidence="1" type="ORF">SK128_013139</name>
</gene>
<sequence>MDEVLDCLIGHFKNIRNKGIQCCYLLCCKQADGESFSDFYVCLKNLAEKLFMTLQVNYVPFLRTRRNNDSRRRPTPSRLHQHSLPPVLHANPQLPAWSRRFPATDGTCTNCGCKNSRARTLRCPAKDEQCHNCGKTRHYNRCCKKKTRARIALQIPIELPLLSTATPKARLLALHQTQPLPQLSTWNNPLTGSPTITLSTMPLVDDMLYHQRPHPNGHLHSGVSHSCKQLSANCTEDSTQPTGHTTRITTSLSTLSRLAKLGILFL</sequence>
<comment type="caution">
    <text evidence="1">The sequence shown here is derived from an EMBL/GenBank/DDBJ whole genome shotgun (WGS) entry which is preliminary data.</text>
</comment>
<evidence type="ECO:0008006" key="3">
    <source>
        <dbReference type="Google" id="ProtNLM"/>
    </source>
</evidence>
<reference evidence="1 2" key="1">
    <citation type="submission" date="2023-11" db="EMBL/GenBank/DDBJ databases">
        <title>Halocaridina rubra genome assembly.</title>
        <authorList>
            <person name="Smith C."/>
        </authorList>
    </citation>
    <scope>NUCLEOTIDE SEQUENCE [LARGE SCALE GENOMIC DNA]</scope>
    <source>
        <strain evidence="1">EP-1</strain>
        <tissue evidence="1">Whole</tissue>
    </source>
</reference>
<name>A0AAN8XQ98_HALRR</name>
<keyword evidence="2" id="KW-1185">Reference proteome</keyword>
<organism evidence="1 2">
    <name type="scientific">Halocaridina rubra</name>
    <name type="common">Hawaiian red shrimp</name>
    <dbReference type="NCBI Taxonomy" id="373956"/>
    <lineage>
        <taxon>Eukaryota</taxon>
        <taxon>Metazoa</taxon>
        <taxon>Ecdysozoa</taxon>
        <taxon>Arthropoda</taxon>
        <taxon>Crustacea</taxon>
        <taxon>Multicrustacea</taxon>
        <taxon>Malacostraca</taxon>
        <taxon>Eumalacostraca</taxon>
        <taxon>Eucarida</taxon>
        <taxon>Decapoda</taxon>
        <taxon>Pleocyemata</taxon>
        <taxon>Caridea</taxon>
        <taxon>Atyoidea</taxon>
        <taxon>Atyidae</taxon>
        <taxon>Halocaridina</taxon>
    </lineage>
</organism>
<proteinExistence type="predicted"/>
<dbReference type="EMBL" id="JAXCGZ010004123">
    <property type="protein sequence ID" value="KAK7082235.1"/>
    <property type="molecule type" value="Genomic_DNA"/>
</dbReference>
<evidence type="ECO:0000313" key="2">
    <source>
        <dbReference type="Proteomes" id="UP001381693"/>
    </source>
</evidence>
<dbReference type="AlphaFoldDB" id="A0AAN8XQ98"/>
<accession>A0AAN8XQ98</accession>
<protein>
    <recommendedName>
        <fullName evidence="3">CCHC-type domain-containing protein</fullName>
    </recommendedName>
</protein>
<evidence type="ECO:0000313" key="1">
    <source>
        <dbReference type="EMBL" id="KAK7082235.1"/>
    </source>
</evidence>
<dbReference type="Proteomes" id="UP001381693">
    <property type="component" value="Unassembled WGS sequence"/>
</dbReference>
<dbReference type="Gene3D" id="4.10.60.10">
    <property type="entry name" value="Zinc finger, CCHC-type"/>
    <property type="match status" value="1"/>
</dbReference>